<keyword evidence="4" id="KW-1185">Reference proteome</keyword>
<keyword evidence="1" id="KW-0732">Signal</keyword>
<gene>
    <name evidence="3" type="ORF">TrRE_jg10286</name>
</gene>
<dbReference type="CDD" id="cd09631">
    <property type="entry name" value="DOMON_DOH"/>
    <property type="match status" value="1"/>
</dbReference>
<dbReference type="InterPro" id="IPR005018">
    <property type="entry name" value="DOMON_domain"/>
</dbReference>
<dbReference type="EMBL" id="BRXZ01000076">
    <property type="protein sequence ID" value="GMI04501.1"/>
    <property type="molecule type" value="Genomic_DNA"/>
</dbReference>
<accession>A0A9W7CH53</accession>
<name>A0A9W7CH53_9STRA</name>
<organism evidence="3 4">
    <name type="scientific">Triparma retinervis</name>
    <dbReference type="NCBI Taxonomy" id="2557542"/>
    <lineage>
        <taxon>Eukaryota</taxon>
        <taxon>Sar</taxon>
        <taxon>Stramenopiles</taxon>
        <taxon>Ochrophyta</taxon>
        <taxon>Bolidophyceae</taxon>
        <taxon>Parmales</taxon>
        <taxon>Triparmaceae</taxon>
        <taxon>Triparma</taxon>
    </lineage>
</organism>
<evidence type="ECO:0000313" key="4">
    <source>
        <dbReference type="Proteomes" id="UP001165082"/>
    </source>
</evidence>
<dbReference type="AlphaFoldDB" id="A0A9W7CH53"/>
<protein>
    <recommendedName>
        <fullName evidence="2">DOMON domain-containing protein</fullName>
    </recommendedName>
</protein>
<reference evidence="3" key="1">
    <citation type="submission" date="2022-07" db="EMBL/GenBank/DDBJ databases">
        <title>Genome analysis of Parmales, a sister group of diatoms, reveals the evolutionary specialization of diatoms from phago-mixotrophs to photoautotrophs.</title>
        <authorList>
            <person name="Ban H."/>
            <person name="Sato S."/>
            <person name="Yoshikawa S."/>
            <person name="Kazumasa Y."/>
            <person name="Nakamura Y."/>
            <person name="Ichinomiya M."/>
            <person name="Saitoh K."/>
            <person name="Sato N."/>
            <person name="Blanc-Mathieu R."/>
            <person name="Endo H."/>
            <person name="Kuwata A."/>
            <person name="Ogata H."/>
        </authorList>
    </citation>
    <scope>NUCLEOTIDE SEQUENCE</scope>
</reference>
<feature type="domain" description="DOMON" evidence="2">
    <location>
        <begin position="66"/>
        <end position="188"/>
    </location>
</feature>
<dbReference type="Proteomes" id="UP001165082">
    <property type="component" value="Unassembled WGS sequence"/>
</dbReference>
<proteinExistence type="predicted"/>
<feature type="signal peptide" evidence="1">
    <location>
        <begin position="1"/>
        <end position="18"/>
    </location>
</feature>
<dbReference type="OrthoDB" id="188511at2759"/>
<dbReference type="PROSITE" id="PS50836">
    <property type="entry name" value="DOMON"/>
    <property type="match status" value="1"/>
</dbReference>
<evidence type="ECO:0000313" key="3">
    <source>
        <dbReference type="EMBL" id="GMI04501.1"/>
    </source>
</evidence>
<comment type="caution">
    <text evidence="3">The sequence shown here is derived from an EMBL/GenBank/DDBJ whole genome shotgun (WGS) entry which is preliminary data.</text>
</comment>
<evidence type="ECO:0000259" key="2">
    <source>
        <dbReference type="PROSITE" id="PS50836"/>
    </source>
</evidence>
<evidence type="ECO:0000256" key="1">
    <source>
        <dbReference type="SAM" id="SignalP"/>
    </source>
</evidence>
<feature type="chain" id="PRO_5040904766" description="DOMON domain-containing protein" evidence="1">
    <location>
        <begin position="19"/>
        <end position="283"/>
    </location>
</feature>
<dbReference type="InterPro" id="IPR045266">
    <property type="entry name" value="DOH_DOMON"/>
</dbReference>
<dbReference type="Pfam" id="PF03351">
    <property type="entry name" value="DOMON"/>
    <property type="match status" value="1"/>
</dbReference>
<sequence length="283" mass="31167">MKLLNIVVAAALLAPVYGCKWAGLARKLVMEVEEKEQGKVVSESAVRTPNPLKESELPYYHYDSIGDFEMRWGFVNEGKEERVDLEFTLYSDIFVGIGFGCTSSKMCDMVVGNGGGRNSAFVEDYFEVDGDREPHTDEELGGTNDLEDVVLKYENYASVLRFKRKLDTGDKWDAIIKKGWMDLVYAWCEEPFCVDTHSAHAPGSWNIISVDMSGANSEIAKEIALGRGKGGSGDADCKAGSEDLCSCSQLMKRGVIDSFDDCTQEAAVEYCEQHGTCGSVATY</sequence>